<protein>
    <submittedName>
        <fullName evidence="4">Trans-aconitate methyltransferase 1</fullName>
        <ecNumber evidence="4">2.1.1.145</ecNumber>
    </submittedName>
</protein>
<evidence type="ECO:0000256" key="2">
    <source>
        <dbReference type="ARBA" id="ARBA00022679"/>
    </source>
</evidence>
<keyword evidence="2 4" id="KW-0808">Transferase</keyword>
<comment type="caution">
    <text evidence="4">The sequence shown here is derived from an EMBL/GenBank/DDBJ whole genome shotgun (WGS) entry which is preliminary data.</text>
</comment>
<dbReference type="Pfam" id="PF13649">
    <property type="entry name" value="Methyltransf_25"/>
    <property type="match status" value="1"/>
</dbReference>
<keyword evidence="5" id="KW-1185">Reference proteome</keyword>
<dbReference type="InterPro" id="IPR041698">
    <property type="entry name" value="Methyltransf_25"/>
</dbReference>
<keyword evidence="1 4" id="KW-0489">Methyltransferase</keyword>
<dbReference type="GO" id="GO:0032259">
    <property type="term" value="P:methylation"/>
    <property type="evidence" value="ECO:0007669"/>
    <property type="project" value="UniProtKB-KW"/>
</dbReference>
<organism evidence="4 5">
    <name type="scientific">Coemansia thaxteri</name>
    <dbReference type="NCBI Taxonomy" id="2663907"/>
    <lineage>
        <taxon>Eukaryota</taxon>
        <taxon>Fungi</taxon>
        <taxon>Fungi incertae sedis</taxon>
        <taxon>Zoopagomycota</taxon>
        <taxon>Kickxellomycotina</taxon>
        <taxon>Kickxellomycetes</taxon>
        <taxon>Kickxellales</taxon>
        <taxon>Kickxellaceae</taxon>
        <taxon>Coemansia</taxon>
    </lineage>
</organism>
<dbReference type="PANTHER" id="PTHR44942:SF4">
    <property type="entry name" value="METHYLTRANSFERASE TYPE 11 DOMAIN-CONTAINING PROTEIN"/>
    <property type="match status" value="1"/>
</dbReference>
<dbReference type="InterPro" id="IPR051052">
    <property type="entry name" value="Diverse_substrate_MTase"/>
</dbReference>
<dbReference type="CDD" id="cd02440">
    <property type="entry name" value="AdoMet_MTases"/>
    <property type="match status" value="1"/>
</dbReference>
<evidence type="ECO:0000259" key="3">
    <source>
        <dbReference type="Pfam" id="PF13649"/>
    </source>
</evidence>
<dbReference type="AlphaFoldDB" id="A0A9W8BMD3"/>
<gene>
    <name evidence="4" type="primary">TMT1_1</name>
    <name evidence="4" type="ORF">H4R26_001091</name>
</gene>
<dbReference type="InterPro" id="IPR029063">
    <property type="entry name" value="SAM-dependent_MTases_sf"/>
</dbReference>
<name>A0A9W8BMD3_9FUNG</name>
<evidence type="ECO:0000256" key="1">
    <source>
        <dbReference type="ARBA" id="ARBA00022603"/>
    </source>
</evidence>
<evidence type="ECO:0000313" key="5">
    <source>
        <dbReference type="Proteomes" id="UP001150907"/>
    </source>
</evidence>
<dbReference type="SUPFAM" id="SSF53335">
    <property type="entry name" value="S-adenosyl-L-methionine-dependent methyltransferases"/>
    <property type="match status" value="1"/>
</dbReference>
<dbReference type="OrthoDB" id="10027013at2759"/>
<reference evidence="4" key="1">
    <citation type="submission" date="2022-07" db="EMBL/GenBank/DDBJ databases">
        <title>Phylogenomic reconstructions and comparative analyses of Kickxellomycotina fungi.</title>
        <authorList>
            <person name="Reynolds N.K."/>
            <person name="Stajich J.E."/>
            <person name="Barry K."/>
            <person name="Grigoriev I.V."/>
            <person name="Crous P."/>
            <person name="Smith M.E."/>
        </authorList>
    </citation>
    <scope>NUCLEOTIDE SEQUENCE</scope>
    <source>
        <strain evidence="4">IMI 214461</strain>
    </source>
</reference>
<evidence type="ECO:0000313" key="4">
    <source>
        <dbReference type="EMBL" id="KAJ2006905.1"/>
    </source>
</evidence>
<accession>A0A9W8BMD3</accession>
<dbReference type="Proteomes" id="UP001150907">
    <property type="component" value="Unassembled WGS sequence"/>
</dbReference>
<proteinExistence type="predicted"/>
<dbReference type="EC" id="2.1.1.145" evidence="4"/>
<dbReference type="Gene3D" id="3.40.50.150">
    <property type="entry name" value="Vaccinia Virus protein VP39"/>
    <property type="match status" value="1"/>
</dbReference>
<dbReference type="EMBL" id="JANBQF010000043">
    <property type="protein sequence ID" value="KAJ2006905.1"/>
    <property type="molecule type" value="Genomic_DNA"/>
</dbReference>
<dbReference type="GO" id="GO:0046547">
    <property type="term" value="F:trans-aconitate 3-methyltransferase activity"/>
    <property type="evidence" value="ECO:0007669"/>
    <property type="project" value="UniProtKB-EC"/>
</dbReference>
<sequence length="293" mass="32755">MIGQIFSANTRRRHAYLALRPVYNHSLLEWLLSYHSGKRTHAADVACGPGTFTIDLAHEFDHVTGVDPSLSMIESARSNAYETQISNIEYKQGSGECLPIASGTVDLMAVMQGAHWFKFDDFLSEVQRVLRPGGTLALVGYCCPEIASWPESMKGRDFARVLAMDQHLLGRYWDSGVTLIDELYAPLMDKISANTGFVAAEHLKFPKDIQPESSSRVETLPGSWIDSKSMTLDGFRDHLKTWSAYKAWKDKHPSDADIVDKYFGQQLCVLGKTGSEVVEIEWPHFAIVARKAL</sequence>
<dbReference type="PANTHER" id="PTHR44942">
    <property type="entry name" value="METHYLTRANSF_11 DOMAIN-CONTAINING PROTEIN"/>
    <property type="match status" value="1"/>
</dbReference>
<feature type="domain" description="Methyltransferase" evidence="3">
    <location>
        <begin position="43"/>
        <end position="134"/>
    </location>
</feature>